<protein>
    <submittedName>
        <fullName evidence="6">Protein kinase</fullName>
    </submittedName>
</protein>
<dbReference type="PANTHER" id="PTHR44329">
    <property type="entry name" value="SERINE/THREONINE-PROTEIN KINASE TNNI3K-RELATED"/>
    <property type="match status" value="1"/>
</dbReference>
<dbReference type="PANTHER" id="PTHR44329:SF298">
    <property type="entry name" value="MIXED LINEAGE KINASE DOMAIN-LIKE PROTEIN"/>
    <property type="match status" value="1"/>
</dbReference>
<reference evidence="6 7" key="1">
    <citation type="journal article" date="2018" name="Genome Biol. Evol.">
        <title>Multiple Roots of Fruiting Body Formation in Amoebozoa.</title>
        <authorList>
            <person name="Hillmann F."/>
            <person name="Forbes G."/>
            <person name="Novohradska S."/>
            <person name="Ferling I."/>
            <person name="Riege K."/>
            <person name="Groth M."/>
            <person name="Westermann M."/>
            <person name="Marz M."/>
            <person name="Spaller T."/>
            <person name="Winckler T."/>
            <person name="Schaap P."/>
            <person name="Glockner G."/>
        </authorList>
    </citation>
    <scope>NUCLEOTIDE SEQUENCE [LARGE SCALE GENOMIC DNA]</scope>
    <source>
        <strain evidence="6 7">Jena</strain>
    </source>
</reference>
<dbReference type="PROSITE" id="PS50011">
    <property type="entry name" value="PROTEIN_KINASE_DOM"/>
    <property type="match status" value="2"/>
</dbReference>
<dbReference type="CDD" id="cd13999">
    <property type="entry name" value="STKc_MAP3K-like"/>
    <property type="match status" value="1"/>
</dbReference>
<dbReference type="PRINTS" id="PR00109">
    <property type="entry name" value="TYRKINASE"/>
</dbReference>
<dbReference type="EMBL" id="MDYQ01000029">
    <property type="protein sequence ID" value="PRP86562.1"/>
    <property type="molecule type" value="Genomic_DNA"/>
</dbReference>
<gene>
    <name evidence="6" type="ORF">PROFUN_05200</name>
</gene>
<keyword evidence="7" id="KW-1185">Reference proteome</keyword>
<dbReference type="InterPro" id="IPR001245">
    <property type="entry name" value="Ser-Thr/Tyr_kinase_cat_dom"/>
</dbReference>
<dbReference type="SUPFAM" id="SSF56112">
    <property type="entry name" value="Protein kinase-like (PK-like)"/>
    <property type="match status" value="2"/>
</dbReference>
<dbReference type="InParanoid" id="A0A2P6NRG3"/>
<dbReference type="Proteomes" id="UP000241769">
    <property type="component" value="Unassembled WGS sequence"/>
</dbReference>
<dbReference type="GO" id="GO:0005524">
    <property type="term" value="F:ATP binding"/>
    <property type="evidence" value="ECO:0007669"/>
    <property type="project" value="UniProtKB-KW"/>
</dbReference>
<dbReference type="FunFam" id="3.30.200.20:FF:000180">
    <property type="entry name" value="serine/threonine-protein kinase STY46-like"/>
    <property type="match status" value="1"/>
</dbReference>
<evidence type="ECO:0000256" key="2">
    <source>
        <dbReference type="ARBA" id="ARBA00022741"/>
    </source>
</evidence>
<dbReference type="OrthoDB" id="4062651at2759"/>
<dbReference type="InterPro" id="IPR011009">
    <property type="entry name" value="Kinase-like_dom_sf"/>
</dbReference>
<keyword evidence="2" id="KW-0547">Nucleotide-binding</keyword>
<comment type="caution">
    <text evidence="6">The sequence shown here is derived from an EMBL/GenBank/DDBJ whole genome shotgun (WGS) entry which is preliminary data.</text>
</comment>
<keyword evidence="4" id="KW-0067">ATP-binding</keyword>
<organism evidence="6 7">
    <name type="scientific">Planoprotostelium fungivorum</name>
    <dbReference type="NCBI Taxonomy" id="1890364"/>
    <lineage>
        <taxon>Eukaryota</taxon>
        <taxon>Amoebozoa</taxon>
        <taxon>Evosea</taxon>
        <taxon>Variosea</taxon>
        <taxon>Cavosteliida</taxon>
        <taxon>Cavosteliaceae</taxon>
        <taxon>Planoprotostelium</taxon>
    </lineage>
</organism>
<accession>A0A2P6NRG3</accession>
<evidence type="ECO:0000256" key="1">
    <source>
        <dbReference type="ARBA" id="ARBA00022679"/>
    </source>
</evidence>
<keyword evidence="3 6" id="KW-0418">Kinase</keyword>
<dbReference type="InterPro" id="IPR000719">
    <property type="entry name" value="Prot_kinase_dom"/>
</dbReference>
<sequence>MSHPKDEGRFRVWMERYDEKGNLSTIALAEGANLFGRNPQFDIKSLKVSRQYASIIVTCASKLVVYQQIAKPSPNVLLTRNDETLNVDNLTVEKLHNLDEITLGGTGVEKIRFVIRIEEGEEVSKEEPTEDATQNTQEDMHAWAPKTKRARMDPSFHEPSTPNSSNRLTRAMNSGIIVNFAELEYVRCIGSGSCGEVNEMRWRGCKVAVKKIFRALLDGNTLSEFKRESDMLRRLRHPQIVLFMGTCQNARETLIITEYIERGSLYEVLRDKSITLEWNLLLKMAIDIAKGVNYLHTYSPTIVHRDLKSHSILIFNDLPYLSSTDIRPTGRSRFQRQTWIEDAKVSDFGLASFLKEEGNSKTFCGTLPWTAPEVFNESGYTEKVDVYSYSIVLWELYTRQEVYQGLNKAAVIVGVTKENMRPPIGGDCPVLYAQLMRDCWNEEPKNRPSFEEILHRLPYIQNVLSPRKANPLSRSDTALLSAIHSSGTLTQQFKKVGLETEKGSTMKVDSDDIEAQHLECKNEIREEIDYVLMHGMYRGDKVMLKLYKTNEGKNKKRFDREVEMFRRVDDVRLVKFYGSCTEPRLTIATEDFGRGILHSFLTDDKVTLSLKDAHRISIECAKCVAALHQYSPSILLRNIKPHSFIVGTNYTVKICDMEQSRFIDAPTDATEQLMERCKGNLIYVSPEVYNNKESTLSSDIYSLAIVMWEIYTKSLAGKHVRPYTEYNTWRMEIQIVIQASKNNVRPKMDVFNYPRKLRDVLNQAWSPDPSARLTSSNLIEQLETYQP</sequence>
<evidence type="ECO:0000313" key="7">
    <source>
        <dbReference type="Proteomes" id="UP000241769"/>
    </source>
</evidence>
<keyword evidence="1" id="KW-0808">Transferase</keyword>
<evidence type="ECO:0000259" key="5">
    <source>
        <dbReference type="PROSITE" id="PS50011"/>
    </source>
</evidence>
<dbReference type="Gene3D" id="2.60.200.20">
    <property type="match status" value="1"/>
</dbReference>
<dbReference type="STRING" id="1890364.A0A2P6NRG3"/>
<evidence type="ECO:0000313" key="6">
    <source>
        <dbReference type="EMBL" id="PRP86562.1"/>
    </source>
</evidence>
<name>A0A2P6NRG3_9EUKA</name>
<dbReference type="InterPro" id="IPR051681">
    <property type="entry name" value="Ser/Thr_Kinases-Pseudokinases"/>
</dbReference>
<dbReference type="Pfam" id="PF07714">
    <property type="entry name" value="PK_Tyr_Ser-Thr"/>
    <property type="match status" value="2"/>
</dbReference>
<dbReference type="AlphaFoldDB" id="A0A2P6NRG3"/>
<proteinExistence type="predicted"/>
<dbReference type="Gene3D" id="1.10.510.10">
    <property type="entry name" value="Transferase(Phosphotransferase) domain 1"/>
    <property type="match status" value="2"/>
</dbReference>
<feature type="domain" description="Protein kinase" evidence="5">
    <location>
        <begin position="183"/>
        <end position="460"/>
    </location>
</feature>
<dbReference type="Gene3D" id="3.30.200.20">
    <property type="entry name" value="Phosphorylase Kinase, domain 1"/>
    <property type="match status" value="2"/>
</dbReference>
<evidence type="ECO:0000256" key="4">
    <source>
        <dbReference type="ARBA" id="ARBA00022840"/>
    </source>
</evidence>
<feature type="domain" description="Protein kinase" evidence="5">
    <location>
        <begin position="494"/>
        <end position="787"/>
    </location>
</feature>
<evidence type="ECO:0000256" key="3">
    <source>
        <dbReference type="ARBA" id="ARBA00022777"/>
    </source>
</evidence>
<dbReference type="GO" id="GO:0004674">
    <property type="term" value="F:protein serine/threonine kinase activity"/>
    <property type="evidence" value="ECO:0007669"/>
    <property type="project" value="TreeGrafter"/>
</dbReference>